<evidence type="ECO:0000256" key="1">
    <source>
        <dbReference type="SAM" id="Phobius"/>
    </source>
</evidence>
<dbReference type="Proteomes" id="UP001420932">
    <property type="component" value="Unassembled WGS sequence"/>
</dbReference>
<accession>A0AAP0PBV6</accession>
<feature type="transmembrane region" description="Helical" evidence="1">
    <location>
        <begin position="183"/>
        <end position="204"/>
    </location>
</feature>
<dbReference type="PANTHER" id="PTHR33133">
    <property type="entry name" value="OS08G0107100 PROTEIN-RELATED"/>
    <property type="match status" value="1"/>
</dbReference>
<keyword evidence="1" id="KW-1133">Transmembrane helix</keyword>
<comment type="caution">
    <text evidence="2">The sequence shown here is derived from an EMBL/GenBank/DDBJ whole genome shotgun (WGS) entry which is preliminary data.</text>
</comment>
<dbReference type="EMBL" id="JBBNAF010000006">
    <property type="protein sequence ID" value="KAK9135071.1"/>
    <property type="molecule type" value="Genomic_DNA"/>
</dbReference>
<dbReference type="PANTHER" id="PTHR33133:SF1">
    <property type="entry name" value="EXPRESSED PROTEIN-RELATED"/>
    <property type="match status" value="1"/>
</dbReference>
<keyword evidence="1" id="KW-0472">Membrane</keyword>
<reference evidence="2 3" key="1">
    <citation type="submission" date="2024-01" db="EMBL/GenBank/DDBJ databases">
        <title>Genome assemblies of Stephania.</title>
        <authorList>
            <person name="Yang L."/>
        </authorList>
    </citation>
    <scope>NUCLEOTIDE SEQUENCE [LARGE SCALE GENOMIC DNA]</scope>
    <source>
        <strain evidence="2">YNDBR</strain>
        <tissue evidence="2">Leaf</tissue>
    </source>
</reference>
<protein>
    <submittedName>
        <fullName evidence="2">Uncharacterized protein</fullName>
    </submittedName>
</protein>
<evidence type="ECO:0000313" key="3">
    <source>
        <dbReference type="Proteomes" id="UP001420932"/>
    </source>
</evidence>
<name>A0AAP0PBV6_9MAGN</name>
<keyword evidence="1" id="KW-0812">Transmembrane</keyword>
<evidence type="ECO:0000313" key="2">
    <source>
        <dbReference type="EMBL" id="KAK9135071.1"/>
    </source>
</evidence>
<keyword evidence="3" id="KW-1185">Reference proteome</keyword>
<feature type="transmembrane region" description="Helical" evidence="1">
    <location>
        <begin position="97"/>
        <end position="116"/>
    </location>
</feature>
<organism evidence="2 3">
    <name type="scientific">Stephania yunnanensis</name>
    <dbReference type="NCBI Taxonomy" id="152371"/>
    <lineage>
        <taxon>Eukaryota</taxon>
        <taxon>Viridiplantae</taxon>
        <taxon>Streptophyta</taxon>
        <taxon>Embryophyta</taxon>
        <taxon>Tracheophyta</taxon>
        <taxon>Spermatophyta</taxon>
        <taxon>Magnoliopsida</taxon>
        <taxon>Ranunculales</taxon>
        <taxon>Menispermaceae</taxon>
        <taxon>Menispermoideae</taxon>
        <taxon>Cissampelideae</taxon>
        <taxon>Stephania</taxon>
    </lineage>
</organism>
<dbReference type="AlphaFoldDB" id="A0AAP0PBV6"/>
<proteinExistence type="predicted"/>
<gene>
    <name evidence="2" type="ORF">Syun_014401</name>
</gene>
<sequence>MVRARTFDVRDGDRVVTSVRIGRHCCVINKEMDLRMANLVGRCVRSKSEKGDEDVKMRFYERARLRGGPNLDLSPDSFVVLLHPSIVLLDNPKCKNIGIALSAVTMLLNIIGYVYMNMVWDLASVVLVLEDLSGLRALKRSNDLLKGKRWVGCVTFVVFRGWASALHMSGIGEVVTVKKIGCFLGLFLLGLMGPVVQTVLYFMCKCFYRESVDKVSLRDQLDGCCGRCGRIGGV</sequence>